<reference evidence="1" key="1">
    <citation type="submission" date="2021-04" db="EMBL/GenBank/DDBJ databases">
        <title>Biosynthetic gene clusters of Dactylosporangioum roseum.</title>
        <authorList>
            <person name="Hartkoorn R.C."/>
            <person name="Beaudoing E."/>
            <person name="Hot D."/>
            <person name="Moureu S."/>
        </authorList>
    </citation>
    <scope>NUCLEOTIDE SEQUENCE</scope>
    <source>
        <strain evidence="1">NRRL B-16295</strain>
    </source>
</reference>
<evidence type="ECO:0000313" key="2">
    <source>
        <dbReference type="Proteomes" id="UP001058271"/>
    </source>
</evidence>
<sequence>MTTPTRLAISAQPPVDYEAAAFAVQWLRGARHLAVRSAPVIALVRELLTILRDESVPAPQALLAARRAVRLLGALTGNARSDDRDAIEHIRVHDRVLDEEDVTSSVESVRFANHWLRGDPAETIRTEPVVALVEGLLGSMLHVKVRPEEVYERLRRTVRVLSVLVREDRSAAVSATA</sequence>
<evidence type="ECO:0000313" key="1">
    <source>
        <dbReference type="EMBL" id="UWZ37047.1"/>
    </source>
</evidence>
<organism evidence="1 2">
    <name type="scientific">Dactylosporangium roseum</name>
    <dbReference type="NCBI Taxonomy" id="47989"/>
    <lineage>
        <taxon>Bacteria</taxon>
        <taxon>Bacillati</taxon>
        <taxon>Actinomycetota</taxon>
        <taxon>Actinomycetes</taxon>
        <taxon>Micromonosporales</taxon>
        <taxon>Micromonosporaceae</taxon>
        <taxon>Dactylosporangium</taxon>
    </lineage>
</organism>
<dbReference type="Proteomes" id="UP001058271">
    <property type="component" value="Chromosome"/>
</dbReference>
<dbReference type="RefSeq" id="WP_260726395.1">
    <property type="nucleotide sequence ID" value="NZ_BAAABS010000013.1"/>
</dbReference>
<name>A0ABY5Z893_9ACTN</name>
<dbReference type="EMBL" id="CP073721">
    <property type="protein sequence ID" value="UWZ37047.1"/>
    <property type="molecule type" value="Genomic_DNA"/>
</dbReference>
<gene>
    <name evidence="1" type="ORF">Drose_01605</name>
</gene>
<proteinExistence type="predicted"/>
<keyword evidence="2" id="KW-1185">Reference proteome</keyword>
<evidence type="ECO:0008006" key="3">
    <source>
        <dbReference type="Google" id="ProtNLM"/>
    </source>
</evidence>
<protein>
    <recommendedName>
        <fullName evidence="3">Transcriptional regulator, TetR family</fullName>
    </recommendedName>
</protein>
<accession>A0ABY5Z893</accession>